<comment type="function">
    <text evidence="7">One of the primary rRNA binding proteins, it binds directly to 16S rRNA central domain where it helps coordinate assembly of the platform of the 30S subunit.</text>
</comment>
<dbReference type="Gene3D" id="3.30.1370.30">
    <property type="match status" value="1"/>
</dbReference>
<dbReference type="GO" id="GO:0019843">
    <property type="term" value="F:rRNA binding"/>
    <property type="evidence" value="ECO:0007669"/>
    <property type="project" value="UniProtKB-UniRule"/>
</dbReference>
<dbReference type="PANTHER" id="PTHR11758">
    <property type="entry name" value="40S RIBOSOMAL PROTEIN S15A"/>
    <property type="match status" value="1"/>
</dbReference>
<evidence type="ECO:0000256" key="6">
    <source>
        <dbReference type="ARBA" id="ARBA00035258"/>
    </source>
</evidence>
<evidence type="ECO:0000313" key="8">
    <source>
        <dbReference type="EMBL" id="PIT90797.1"/>
    </source>
</evidence>
<organism evidence="8 9">
    <name type="scientific">Candidatus Komeilibacteria bacterium CG10_big_fil_rev_8_21_14_0_10_41_13</name>
    <dbReference type="NCBI Taxonomy" id="1974476"/>
    <lineage>
        <taxon>Bacteria</taxon>
        <taxon>Candidatus Komeiliibacteriota</taxon>
    </lineage>
</organism>
<dbReference type="HAMAP" id="MF_01302_B">
    <property type="entry name" value="Ribosomal_uS8_B"/>
    <property type="match status" value="1"/>
</dbReference>
<comment type="subunit">
    <text evidence="7">Part of the 30S ribosomal subunit. Contacts proteins S5 and S12.</text>
</comment>
<keyword evidence="4 7" id="KW-0689">Ribosomal protein</keyword>
<dbReference type="EMBL" id="PFBO01000009">
    <property type="protein sequence ID" value="PIT90797.1"/>
    <property type="molecule type" value="Genomic_DNA"/>
</dbReference>
<proteinExistence type="inferred from homology"/>
<comment type="caution">
    <text evidence="8">The sequence shown here is derived from an EMBL/GenBank/DDBJ whole genome shotgun (WGS) entry which is preliminary data.</text>
</comment>
<dbReference type="FunFam" id="3.30.1370.30:FF:000002">
    <property type="entry name" value="30S ribosomal protein S8"/>
    <property type="match status" value="1"/>
</dbReference>
<dbReference type="SUPFAM" id="SSF56047">
    <property type="entry name" value="Ribosomal protein S8"/>
    <property type="match status" value="1"/>
</dbReference>
<dbReference type="InterPro" id="IPR000630">
    <property type="entry name" value="Ribosomal_uS8"/>
</dbReference>
<protein>
    <recommendedName>
        <fullName evidence="6 7">Small ribosomal subunit protein uS8</fullName>
    </recommendedName>
</protein>
<dbReference type="InterPro" id="IPR035987">
    <property type="entry name" value="Ribosomal_uS8_sf"/>
</dbReference>
<keyword evidence="2 7" id="KW-0699">rRNA-binding</keyword>
<dbReference type="NCBIfam" id="NF001109">
    <property type="entry name" value="PRK00136.1"/>
    <property type="match status" value="1"/>
</dbReference>
<dbReference type="Pfam" id="PF00410">
    <property type="entry name" value="Ribosomal_S8"/>
    <property type="match status" value="1"/>
</dbReference>
<evidence type="ECO:0000256" key="2">
    <source>
        <dbReference type="ARBA" id="ARBA00022730"/>
    </source>
</evidence>
<reference evidence="9" key="1">
    <citation type="submission" date="2017-09" db="EMBL/GenBank/DDBJ databases">
        <title>Depth-based differentiation of microbial function through sediment-hosted aquifers and enrichment of novel symbionts in the deep terrestrial subsurface.</title>
        <authorList>
            <person name="Probst A.J."/>
            <person name="Ladd B."/>
            <person name="Jarett J.K."/>
            <person name="Geller-Mcgrath D.E."/>
            <person name="Sieber C.M.K."/>
            <person name="Emerson J.B."/>
            <person name="Anantharaman K."/>
            <person name="Thomas B.C."/>
            <person name="Malmstrom R."/>
            <person name="Stieglmeier M."/>
            <person name="Klingl A."/>
            <person name="Woyke T."/>
            <person name="Ryan C.M."/>
            <person name="Banfield J.F."/>
        </authorList>
    </citation>
    <scope>NUCLEOTIDE SEQUENCE [LARGE SCALE GENOMIC DNA]</scope>
</reference>
<sequence length="130" mass="14879">MMTDPIADMLTRVRNALAVRKQEVILPYSKIKHEVAKVLVKENYLEAAEKVEDTFAKLKLVLKYKEDNQPAISHLRRISKPGRRIYVAREDIPYILNDLGLAIMSTSKGVMTNKQARRGRIGGEIICEVW</sequence>
<dbReference type="GO" id="GO:1990904">
    <property type="term" value="C:ribonucleoprotein complex"/>
    <property type="evidence" value="ECO:0007669"/>
    <property type="project" value="UniProtKB-KW"/>
</dbReference>
<dbReference type="FunFam" id="3.30.1490.10:FF:000001">
    <property type="entry name" value="30S ribosomal protein S8"/>
    <property type="match status" value="1"/>
</dbReference>
<accession>A0A2M6WDB4</accession>
<dbReference type="Proteomes" id="UP000230543">
    <property type="component" value="Unassembled WGS sequence"/>
</dbReference>
<comment type="similarity">
    <text evidence="1 7">Belongs to the universal ribosomal protein uS8 family.</text>
</comment>
<dbReference type="Gene3D" id="3.30.1490.10">
    <property type="match status" value="1"/>
</dbReference>
<evidence type="ECO:0000313" key="9">
    <source>
        <dbReference type="Proteomes" id="UP000230543"/>
    </source>
</evidence>
<dbReference type="GO" id="GO:0005737">
    <property type="term" value="C:cytoplasm"/>
    <property type="evidence" value="ECO:0007669"/>
    <property type="project" value="UniProtKB-ARBA"/>
</dbReference>
<dbReference type="GO" id="GO:0003735">
    <property type="term" value="F:structural constituent of ribosome"/>
    <property type="evidence" value="ECO:0007669"/>
    <property type="project" value="InterPro"/>
</dbReference>
<gene>
    <name evidence="7" type="primary">rpsH</name>
    <name evidence="8" type="ORF">COU22_00145</name>
</gene>
<keyword evidence="3 7" id="KW-0694">RNA-binding</keyword>
<evidence type="ECO:0000256" key="7">
    <source>
        <dbReference type="HAMAP-Rule" id="MF_01302"/>
    </source>
</evidence>
<evidence type="ECO:0000256" key="5">
    <source>
        <dbReference type="ARBA" id="ARBA00023274"/>
    </source>
</evidence>
<dbReference type="GO" id="GO:0006412">
    <property type="term" value="P:translation"/>
    <property type="evidence" value="ECO:0007669"/>
    <property type="project" value="UniProtKB-UniRule"/>
</dbReference>
<dbReference type="GO" id="GO:0005840">
    <property type="term" value="C:ribosome"/>
    <property type="evidence" value="ECO:0007669"/>
    <property type="project" value="UniProtKB-KW"/>
</dbReference>
<name>A0A2M6WDB4_9BACT</name>
<dbReference type="AlphaFoldDB" id="A0A2M6WDB4"/>
<evidence type="ECO:0000256" key="4">
    <source>
        <dbReference type="ARBA" id="ARBA00022980"/>
    </source>
</evidence>
<evidence type="ECO:0000256" key="3">
    <source>
        <dbReference type="ARBA" id="ARBA00022884"/>
    </source>
</evidence>
<keyword evidence="5 7" id="KW-0687">Ribonucleoprotein</keyword>
<evidence type="ECO:0000256" key="1">
    <source>
        <dbReference type="ARBA" id="ARBA00006471"/>
    </source>
</evidence>